<dbReference type="PANTHER" id="PTHR30455:SF2">
    <property type="entry name" value="TRANSCRIPTIONAL REPRESSOR NRDR"/>
    <property type="match status" value="1"/>
</dbReference>
<dbReference type="PROSITE" id="PS51161">
    <property type="entry name" value="ATP_CONE"/>
    <property type="match status" value="1"/>
</dbReference>
<dbReference type="GO" id="GO:0045892">
    <property type="term" value="P:negative regulation of DNA-templated transcription"/>
    <property type="evidence" value="ECO:0007669"/>
    <property type="project" value="UniProtKB-UniRule"/>
</dbReference>
<dbReference type="GO" id="GO:0003677">
    <property type="term" value="F:DNA binding"/>
    <property type="evidence" value="ECO:0007669"/>
    <property type="project" value="UniProtKB-KW"/>
</dbReference>
<dbReference type="GO" id="GO:0005524">
    <property type="term" value="F:ATP binding"/>
    <property type="evidence" value="ECO:0007669"/>
    <property type="project" value="UniProtKB-UniRule"/>
</dbReference>
<comment type="caution">
    <text evidence="10">The sequence shown here is derived from an EMBL/GenBank/DDBJ whole genome shotgun (WGS) entry which is preliminary data.</text>
</comment>
<accession>A0A3E1K8T1</accession>
<feature type="domain" description="ATP-cone" evidence="9">
    <location>
        <begin position="49"/>
        <end position="139"/>
    </location>
</feature>
<keyword evidence="3 8" id="KW-0863">Zinc-finger</keyword>
<dbReference type="Proteomes" id="UP000260351">
    <property type="component" value="Unassembled WGS sequence"/>
</dbReference>
<evidence type="ECO:0000256" key="3">
    <source>
        <dbReference type="ARBA" id="ARBA00022771"/>
    </source>
</evidence>
<evidence type="ECO:0000313" key="11">
    <source>
        <dbReference type="Proteomes" id="UP000260351"/>
    </source>
</evidence>
<comment type="cofactor">
    <cofactor evidence="8">
        <name>Zn(2+)</name>
        <dbReference type="ChEBI" id="CHEBI:29105"/>
    </cofactor>
    <text evidence="8">Binds 1 zinc ion.</text>
</comment>
<keyword evidence="5 8" id="KW-0805">Transcription regulation</keyword>
<evidence type="ECO:0000256" key="4">
    <source>
        <dbReference type="ARBA" id="ARBA00022840"/>
    </source>
</evidence>
<dbReference type="AlphaFoldDB" id="A0A3E1K8T1"/>
<dbReference type="InterPro" id="IPR003796">
    <property type="entry name" value="RNR_NrdR-like"/>
</dbReference>
<comment type="function">
    <text evidence="8">Negatively regulates transcription of bacterial ribonucleotide reductase nrd genes and operons by binding to NrdR-boxes.</text>
</comment>
<dbReference type="Pfam" id="PF22811">
    <property type="entry name" value="Zn_ribbon_NrdR"/>
    <property type="match status" value="1"/>
</dbReference>
<keyword evidence="4 8" id="KW-0067">ATP-binding</keyword>
<dbReference type="PANTHER" id="PTHR30455">
    <property type="entry name" value="TRANSCRIPTIONAL REPRESSOR NRDR"/>
    <property type="match status" value="1"/>
</dbReference>
<keyword evidence="8" id="KW-0479">Metal-binding</keyword>
<keyword evidence="8" id="KW-0862">Zinc</keyword>
<reference evidence="10 11" key="1">
    <citation type="submission" date="2018-08" db="EMBL/GenBank/DDBJ databases">
        <title>Wenzhouxiangella salilacus sp. nov., a novel bacterium isolated from a saline lake in Xinjiang Province, China.</title>
        <authorList>
            <person name="Han S."/>
        </authorList>
    </citation>
    <scope>NUCLEOTIDE SEQUENCE [LARGE SCALE GENOMIC DNA]</scope>
    <source>
        <strain evidence="10 11">XDB06</strain>
    </source>
</reference>
<name>A0A3E1K8T1_9GAMM</name>
<proteinExistence type="inferred from homology"/>
<keyword evidence="1 8" id="KW-0678">Repressor</keyword>
<sequence>MWCPFCNHTDTRVVDSRLASDGFQIRRRRECAGCGARFNTLETPALKAPNVIKADGSREAFDEDKLRRGMVKALEKRPVETQLVERAIRKLVREIRTLEDPEISSQQLGDWVAAELSHLDQVAYVRFASVYRRFEDVQAFREEIEKLERDNPGVIDRRQISLLDEEDK</sequence>
<evidence type="ECO:0000256" key="5">
    <source>
        <dbReference type="ARBA" id="ARBA00023015"/>
    </source>
</evidence>
<evidence type="ECO:0000256" key="1">
    <source>
        <dbReference type="ARBA" id="ARBA00022491"/>
    </source>
</evidence>
<dbReference type="GO" id="GO:0008270">
    <property type="term" value="F:zinc ion binding"/>
    <property type="evidence" value="ECO:0007669"/>
    <property type="project" value="UniProtKB-UniRule"/>
</dbReference>
<keyword evidence="7 8" id="KW-0804">Transcription</keyword>
<organism evidence="10 11">
    <name type="scientific">Wenzhouxiangella sediminis</name>
    <dbReference type="NCBI Taxonomy" id="1792836"/>
    <lineage>
        <taxon>Bacteria</taxon>
        <taxon>Pseudomonadati</taxon>
        <taxon>Pseudomonadota</taxon>
        <taxon>Gammaproteobacteria</taxon>
        <taxon>Chromatiales</taxon>
        <taxon>Wenzhouxiangellaceae</taxon>
        <taxon>Wenzhouxiangella</taxon>
    </lineage>
</organism>
<evidence type="ECO:0000256" key="8">
    <source>
        <dbReference type="HAMAP-Rule" id="MF_00440"/>
    </source>
</evidence>
<dbReference type="InterPro" id="IPR055173">
    <property type="entry name" value="NrdR-like_N"/>
</dbReference>
<evidence type="ECO:0000256" key="2">
    <source>
        <dbReference type="ARBA" id="ARBA00022741"/>
    </source>
</evidence>
<dbReference type="NCBIfam" id="TIGR00244">
    <property type="entry name" value="transcriptional regulator NrdR"/>
    <property type="match status" value="1"/>
</dbReference>
<keyword evidence="6 8" id="KW-0238">DNA-binding</keyword>
<evidence type="ECO:0000313" key="10">
    <source>
        <dbReference type="EMBL" id="RFF30449.1"/>
    </source>
</evidence>
<gene>
    <name evidence="8 10" type="primary">nrdR</name>
    <name evidence="10" type="ORF">DZC52_08160</name>
</gene>
<dbReference type="EMBL" id="QUZK01000035">
    <property type="protein sequence ID" value="RFF30449.1"/>
    <property type="molecule type" value="Genomic_DNA"/>
</dbReference>
<comment type="similarity">
    <text evidence="8">Belongs to the NrdR family.</text>
</comment>
<dbReference type="InterPro" id="IPR005144">
    <property type="entry name" value="ATP-cone_dom"/>
</dbReference>
<dbReference type="OrthoDB" id="9807461at2"/>
<protein>
    <recommendedName>
        <fullName evidence="8">Transcriptional repressor NrdR</fullName>
    </recommendedName>
</protein>
<evidence type="ECO:0000256" key="7">
    <source>
        <dbReference type="ARBA" id="ARBA00023163"/>
    </source>
</evidence>
<evidence type="ECO:0000259" key="9">
    <source>
        <dbReference type="PROSITE" id="PS51161"/>
    </source>
</evidence>
<evidence type="ECO:0000256" key="6">
    <source>
        <dbReference type="ARBA" id="ARBA00023125"/>
    </source>
</evidence>
<dbReference type="HAMAP" id="MF_00440">
    <property type="entry name" value="NrdR"/>
    <property type="match status" value="1"/>
</dbReference>
<feature type="zinc finger region" evidence="8">
    <location>
        <begin position="3"/>
        <end position="34"/>
    </location>
</feature>
<dbReference type="RefSeq" id="WP_116650642.1">
    <property type="nucleotide sequence ID" value="NZ_QUZK01000035.1"/>
</dbReference>
<keyword evidence="2 8" id="KW-0547">Nucleotide-binding</keyword>
<dbReference type="Pfam" id="PF03477">
    <property type="entry name" value="ATP-cone"/>
    <property type="match status" value="1"/>
</dbReference>
<keyword evidence="11" id="KW-1185">Reference proteome</keyword>